<dbReference type="AlphaFoldDB" id="A0A0W7WDH7"/>
<dbReference type="Pfam" id="PF13177">
    <property type="entry name" value="DNA_pol3_delta2"/>
    <property type="match status" value="1"/>
</dbReference>
<feature type="domain" description="AAA+ ATPase" evidence="1">
    <location>
        <begin position="44"/>
        <end position="208"/>
    </location>
</feature>
<dbReference type="STRING" id="1685382.AVJ23_21420"/>
<organism evidence="2 3">
    <name type="scientific">Pseudoponticoccus marisrubri</name>
    <dbReference type="NCBI Taxonomy" id="1685382"/>
    <lineage>
        <taxon>Bacteria</taxon>
        <taxon>Pseudomonadati</taxon>
        <taxon>Pseudomonadota</taxon>
        <taxon>Alphaproteobacteria</taxon>
        <taxon>Rhodobacterales</taxon>
        <taxon>Roseobacteraceae</taxon>
        <taxon>Pseudoponticoccus</taxon>
    </lineage>
</organism>
<dbReference type="SUPFAM" id="SSF52540">
    <property type="entry name" value="P-loop containing nucleoside triphosphate hydrolases"/>
    <property type="match status" value="1"/>
</dbReference>
<dbReference type="GO" id="GO:0009360">
    <property type="term" value="C:DNA polymerase III complex"/>
    <property type="evidence" value="ECO:0007669"/>
    <property type="project" value="TreeGrafter"/>
</dbReference>
<dbReference type="PANTHER" id="PTHR11669:SF8">
    <property type="entry name" value="DNA POLYMERASE III SUBUNIT DELTA"/>
    <property type="match status" value="1"/>
</dbReference>
<gene>
    <name evidence="2" type="ORF">AVJ23_21420</name>
</gene>
<accession>A0A0W7WDH7</accession>
<evidence type="ECO:0000259" key="1">
    <source>
        <dbReference type="SMART" id="SM00382"/>
    </source>
</evidence>
<reference evidence="2 3" key="1">
    <citation type="submission" date="2015-12" db="EMBL/GenBank/DDBJ databases">
        <authorList>
            <person name="Shamseldin A."/>
            <person name="Moawad H."/>
            <person name="Abd El-Rahim W.M."/>
            <person name="Sadowsky M.J."/>
        </authorList>
    </citation>
    <scope>NUCLEOTIDE SEQUENCE [LARGE SCALE GENOMIC DNA]</scope>
    <source>
        <strain evidence="2 3">SJ5A-1</strain>
    </source>
</reference>
<dbReference type="OrthoDB" id="9811073at2"/>
<name>A0A0W7WDH7_9RHOB</name>
<dbReference type="RefSeq" id="WP_058864282.1">
    <property type="nucleotide sequence ID" value="NZ_LPXO01000027.1"/>
</dbReference>
<keyword evidence="3" id="KW-1185">Reference proteome</keyword>
<dbReference type="PANTHER" id="PTHR11669">
    <property type="entry name" value="REPLICATION FACTOR C / DNA POLYMERASE III GAMMA-TAU SUBUNIT"/>
    <property type="match status" value="1"/>
</dbReference>
<dbReference type="SMART" id="SM00382">
    <property type="entry name" value="AAA"/>
    <property type="match status" value="1"/>
</dbReference>
<dbReference type="GO" id="GO:0006261">
    <property type="term" value="P:DNA-templated DNA replication"/>
    <property type="evidence" value="ECO:0007669"/>
    <property type="project" value="TreeGrafter"/>
</dbReference>
<evidence type="ECO:0000313" key="3">
    <source>
        <dbReference type="Proteomes" id="UP000054396"/>
    </source>
</evidence>
<protein>
    <submittedName>
        <fullName evidence="2">DNA polymerase III subunit delta</fullName>
    </submittedName>
</protein>
<dbReference type="Gene3D" id="3.40.50.300">
    <property type="entry name" value="P-loop containing nucleotide triphosphate hydrolases"/>
    <property type="match status" value="1"/>
</dbReference>
<dbReference type="Proteomes" id="UP000054396">
    <property type="component" value="Unassembled WGS sequence"/>
</dbReference>
<comment type="caution">
    <text evidence="2">The sequence shown here is derived from an EMBL/GenBank/DDBJ whole genome shotgun (WGS) entry which is preliminary data.</text>
</comment>
<sequence>MSAADTLPQPDIVEGAPHPRETLQLFGQEPAEAEFLTAFASGRLHHGWLLTGPRGVGKATLAWRIARFLLATPDPQENDGLFGAPPPPETLEIAPDHPVARRVQALSEPGLFLLRRGPTDKGDRLADQIRVAEVRKLKNFFALSSADGGRRVVIVDSADELNPNAANAILKLLEEPPARTTLLLISHQPARLLPTIRSRCRALRLAPLGPDDMSRALAEAGTEPEDRDLQALAALADGSVGAALRLLHQDGIALYREILSLMATLPALDRPRLLALSDSCAGRGKEARRDLLLGLTDLLTARLARAGVTGAPPAFEAAPGEAELLARLSPDPQAGRRWATLAQTAGDRARHARAVNVDPAAMVTDLFLHLQTGA</sequence>
<dbReference type="InterPro" id="IPR003593">
    <property type="entry name" value="AAA+_ATPase"/>
</dbReference>
<proteinExistence type="predicted"/>
<evidence type="ECO:0000313" key="2">
    <source>
        <dbReference type="EMBL" id="KUF08691.1"/>
    </source>
</evidence>
<dbReference type="NCBIfam" id="NF005677">
    <property type="entry name" value="PRK07471.1"/>
    <property type="match status" value="1"/>
</dbReference>
<dbReference type="InterPro" id="IPR027417">
    <property type="entry name" value="P-loop_NTPase"/>
</dbReference>
<dbReference type="EMBL" id="LPXO01000027">
    <property type="protein sequence ID" value="KUF08691.1"/>
    <property type="molecule type" value="Genomic_DNA"/>
</dbReference>
<dbReference type="InterPro" id="IPR050238">
    <property type="entry name" value="DNA_Rep/Repair_Clamp_Loader"/>
</dbReference>